<comment type="caution">
    <text evidence="4">The sequence shown here is derived from an EMBL/GenBank/DDBJ whole genome shotgun (WGS) entry which is preliminary data.</text>
</comment>
<accession>A0A101IJZ5</accession>
<feature type="domain" description="Solute-binding protein family 5" evidence="2">
    <location>
        <begin position="74"/>
        <end position="418"/>
    </location>
</feature>
<dbReference type="InterPro" id="IPR039424">
    <property type="entry name" value="SBP_5"/>
</dbReference>
<name>A0A101IJZ5_9EURY</name>
<gene>
    <name evidence="3" type="ORF">XD72_0807</name>
    <name evidence="4" type="ORF">XE07_1207</name>
</gene>
<keyword evidence="1" id="KW-0732">Signal</keyword>
<reference evidence="4" key="1">
    <citation type="journal article" date="2015" name="MBio">
        <title>Genome-resolved metagenomic analysis reveals roles for candidate phyla and other microbial community members in biogeochemical transformations in oil reservoirs.</title>
        <authorList>
            <person name="Hu P."/>
            <person name="Tom L."/>
            <person name="Singh A."/>
            <person name="Thomas B.C."/>
            <person name="Baker B.J."/>
            <person name="Piceno Y.M."/>
            <person name="Andersen G.L."/>
            <person name="Banfield J.F."/>
        </authorList>
    </citation>
    <scope>NUCLEOTIDE SEQUENCE [LARGE SCALE GENOMIC DNA]</scope>
    <source>
        <strain evidence="4">56_747</strain>
    </source>
</reference>
<dbReference type="Pfam" id="PF00496">
    <property type="entry name" value="SBP_bac_5"/>
    <property type="match status" value="1"/>
</dbReference>
<protein>
    <submittedName>
        <fullName evidence="4">Extracellular solute-binding protein, family 5</fullName>
    </submittedName>
</protein>
<evidence type="ECO:0000256" key="1">
    <source>
        <dbReference type="ARBA" id="ARBA00022729"/>
    </source>
</evidence>
<evidence type="ECO:0000313" key="3">
    <source>
        <dbReference type="EMBL" id="KUK44847.1"/>
    </source>
</evidence>
<dbReference type="GO" id="GO:0043190">
    <property type="term" value="C:ATP-binding cassette (ABC) transporter complex"/>
    <property type="evidence" value="ECO:0007669"/>
    <property type="project" value="InterPro"/>
</dbReference>
<dbReference type="EMBL" id="LGFT01000014">
    <property type="protein sequence ID" value="KUK44847.1"/>
    <property type="molecule type" value="Genomic_DNA"/>
</dbReference>
<reference evidence="5 6" key="2">
    <citation type="journal article" date="2015" name="MBio">
        <title>Genome-Resolved Metagenomic Analysis Reveals Roles for Candidate Phyla and Other Microbial Community Members in Biogeochemical Transformations in Oil Reservoirs.</title>
        <authorList>
            <person name="Hu P."/>
            <person name="Tom L."/>
            <person name="Singh A."/>
            <person name="Thomas B.C."/>
            <person name="Baker B.J."/>
            <person name="Piceno Y.M."/>
            <person name="Andersen G.L."/>
            <person name="Banfield J.F."/>
        </authorList>
    </citation>
    <scope>NUCLEOTIDE SEQUENCE [LARGE SCALE GENOMIC DNA]</scope>
    <source>
        <strain evidence="3">57_489</strain>
    </source>
</reference>
<dbReference type="Gene3D" id="3.10.105.10">
    <property type="entry name" value="Dipeptide-binding Protein, Domain 3"/>
    <property type="match status" value="1"/>
</dbReference>
<dbReference type="GO" id="GO:0042597">
    <property type="term" value="C:periplasmic space"/>
    <property type="evidence" value="ECO:0007669"/>
    <property type="project" value="UniProtKB-ARBA"/>
</dbReference>
<dbReference type="PANTHER" id="PTHR30290:SF64">
    <property type="entry name" value="ABC TRANSPORTER PERIPLASMIC BINDING PROTEIN"/>
    <property type="match status" value="1"/>
</dbReference>
<evidence type="ECO:0000313" key="4">
    <source>
        <dbReference type="EMBL" id="KUK96270.1"/>
    </source>
</evidence>
<dbReference type="AlphaFoldDB" id="A0A101IJZ5"/>
<sequence length="511" mass="57221">MKKILTLWLAMGLFALLFVGSSMASGDDDQVSMYTIAGGDSGFPAPYSHYPRGGGYVYMSLIFDTLVWKNETGYVPALAESWEMEGDDTYVFHLRDDVTWNDGVKFTADDVVFTIDYTKDHPYIWASTAMVEGAEKVDDYTVKMYLSEPYAPFIDEVGGTHPILPEHVYEGVDDPENFQDEAAATGTGPYTLADYDKVQETYRFVARDDYYGGSPRARELRIVKVSPEMASAALAQGDVDAVSISQDMIEHLENQGLSILTSSANGWAYKLMINHQKEPISDERFRQALAYAIDREQLVEIVGRGRGLVGNQGSVPPYHSWYNPDVEEYQHSPDKARELLDDMGYNGEAIELLTKGGSVEYERIAELIKEDLEEVGINVDLRAMDSKTVDSKVGDWEFDLAVSGHGGAIGDPNFLAKMNSGWQFNSDRYSEDQELNDLLEEQVTETDEDDRRDMIDRIQVLYAEDVPAIVLFYPEWAWAHDGQVDLYYTVDGVANGIPIPLNKLAFVGREG</sequence>
<dbReference type="Gene3D" id="3.40.190.10">
    <property type="entry name" value="Periplasmic binding protein-like II"/>
    <property type="match status" value="1"/>
</dbReference>
<dbReference type="SUPFAM" id="SSF53850">
    <property type="entry name" value="Periplasmic binding protein-like II"/>
    <property type="match status" value="1"/>
</dbReference>
<proteinExistence type="predicted"/>
<evidence type="ECO:0000313" key="6">
    <source>
        <dbReference type="Proteomes" id="UP000057043"/>
    </source>
</evidence>
<dbReference type="InterPro" id="IPR000914">
    <property type="entry name" value="SBP_5_dom"/>
</dbReference>
<dbReference type="EMBL" id="LGHB01000016">
    <property type="protein sequence ID" value="KUK96270.1"/>
    <property type="molecule type" value="Genomic_DNA"/>
</dbReference>
<dbReference type="CDD" id="cd08520">
    <property type="entry name" value="PBP2_NikA_DppA_OppA_like_21"/>
    <property type="match status" value="1"/>
</dbReference>
<dbReference type="Proteomes" id="UP000053961">
    <property type="component" value="Unassembled WGS sequence"/>
</dbReference>
<organism evidence="4 5">
    <name type="scientific">Methanothrix harundinacea</name>
    <dbReference type="NCBI Taxonomy" id="301375"/>
    <lineage>
        <taxon>Archaea</taxon>
        <taxon>Methanobacteriati</taxon>
        <taxon>Methanobacteriota</taxon>
        <taxon>Stenosarchaea group</taxon>
        <taxon>Methanomicrobia</taxon>
        <taxon>Methanotrichales</taxon>
        <taxon>Methanotrichaceae</taxon>
        <taxon>Methanothrix</taxon>
    </lineage>
</organism>
<dbReference type="Proteomes" id="UP000057043">
    <property type="component" value="Unassembled WGS sequence"/>
</dbReference>
<dbReference type="GO" id="GO:0015833">
    <property type="term" value="P:peptide transport"/>
    <property type="evidence" value="ECO:0007669"/>
    <property type="project" value="TreeGrafter"/>
</dbReference>
<evidence type="ECO:0000313" key="5">
    <source>
        <dbReference type="Proteomes" id="UP000053961"/>
    </source>
</evidence>
<evidence type="ECO:0000259" key="2">
    <source>
        <dbReference type="Pfam" id="PF00496"/>
    </source>
</evidence>
<dbReference type="InterPro" id="IPR030678">
    <property type="entry name" value="Peptide/Ni-bd"/>
</dbReference>
<dbReference type="GO" id="GO:1904680">
    <property type="term" value="F:peptide transmembrane transporter activity"/>
    <property type="evidence" value="ECO:0007669"/>
    <property type="project" value="TreeGrafter"/>
</dbReference>
<dbReference type="PIRSF" id="PIRSF002741">
    <property type="entry name" value="MppA"/>
    <property type="match status" value="1"/>
</dbReference>
<dbReference type="PANTHER" id="PTHR30290">
    <property type="entry name" value="PERIPLASMIC BINDING COMPONENT OF ABC TRANSPORTER"/>
    <property type="match status" value="1"/>
</dbReference>
<dbReference type="PATRIC" id="fig|301375.6.peg.123"/>